<keyword evidence="7" id="KW-1185">Reference proteome</keyword>
<organism evidence="6 7">
    <name type="scientific">Polyplax serrata</name>
    <name type="common">Common mouse louse</name>
    <dbReference type="NCBI Taxonomy" id="468196"/>
    <lineage>
        <taxon>Eukaryota</taxon>
        <taxon>Metazoa</taxon>
        <taxon>Ecdysozoa</taxon>
        <taxon>Arthropoda</taxon>
        <taxon>Hexapoda</taxon>
        <taxon>Insecta</taxon>
        <taxon>Pterygota</taxon>
        <taxon>Neoptera</taxon>
        <taxon>Paraneoptera</taxon>
        <taxon>Psocodea</taxon>
        <taxon>Troctomorpha</taxon>
        <taxon>Phthiraptera</taxon>
        <taxon>Anoplura</taxon>
        <taxon>Polyplacidae</taxon>
        <taxon>Polyplax</taxon>
    </lineage>
</organism>
<comment type="caution">
    <text evidence="6">The sequence shown here is derived from an EMBL/GenBank/DDBJ whole genome shotgun (WGS) entry which is preliminary data.</text>
</comment>
<dbReference type="InterPro" id="IPR004895">
    <property type="entry name" value="Prenylated_rab_accept_PRA1"/>
</dbReference>
<dbReference type="Proteomes" id="UP001359485">
    <property type="component" value="Unassembled WGS sequence"/>
</dbReference>
<reference evidence="6 7" key="1">
    <citation type="submission" date="2023-09" db="EMBL/GenBank/DDBJ databases">
        <title>Genomes of two closely related lineages of the louse Polyplax serrata with different host specificities.</title>
        <authorList>
            <person name="Martinu J."/>
            <person name="Tarabai H."/>
            <person name="Stefka J."/>
            <person name="Hypsa V."/>
        </authorList>
    </citation>
    <scope>NUCLEOTIDE SEQUENCE [LARGE SCALE GENOMIC DNA]</scope>
    <source>
        <strain evidence="6">98ZLc_SE</strain>
    </source>
</reference>
<comment type="similarity">
    <text evidence="5">Belongs to the PRA1 family.</text>
</comment>
<sequence>MAKKSSNIELAPLRSLDDFLLSSARFQLPNYRDLDKWGNRVVQNLLYYQTNYFLMAIILILSVTVMHPIEMACGGISILLISGPRSQKVHPLTGISVVVGGSILVVYMLDSLIVFLFGILLPISCTFLHASFRLRNLMNKLYNIERIASSRTPMSVFLESLGMEPEFLS</sequence>
<dbReference type="EMBL" id="JAWJWF010000001">
    <property type="protein sequence ID" value="KAK6641732.1"/>
    <property type="molecule type" value="Genomic_DNA"/>
</dbReference>
<keyword evidence="2 5" id="KW-0812">Transmembrane</keyword>
<evidence type="ECO:0000256" key="3">
    <source>
        <dbReference type="ARBA" id="ARBA00022989"/>
    </source>
</evidence>
<evidence type="ECO:0000256" key="5">
    <source>
        <dbReference type="RuleBase" id="RU363107"/>
    </source>
</evidence>
<evidence type="ECO:0000313" key="6">
    <source>
        <dbReference type="EMBL" id="KAK6641732.1"/>
    </source>
</evidence>
<dbReference type="PANTHER" id="PTHR12859:SF0">
    <property type="entry name" value="PRA1 FAMILY PROTEIN"/>
    <property type="match status" value="1"/>
</dbReference>
<evidence type="ECO:0000256" key="1">
    <source>
        <dbReference type="ARBA" id="ARBA00004141"/>
    </source>
</evidence>
<comment type="subcellular location">
    <subcellularLocation>
        <location evidence="1 5">Membrane</location>
        <topology evidence="1 5">Multi-pass membrane protein</topology>
    </subcellularLocation>
</comment>
<proteinExistence type="inferred from homology"/>
<keyword evidence="4 5" id="KW-0472">Membrane</keyword>
<keyword evidence="3 5" id="KW-1133">Transmembrane helix</keyword>
<evidence type="ECO:0000256" key="4">
    <source>
        <dbReference type="ARBA" id="ARBA00023136"/>
    </source>
</evidence>
<evidence type="ECO:0000256" key="2">
    <source>
        <dbReference type="ARBA" id="ARBA00022692"/>
    </source>
</evidence>
<gene>
    <name evidence="6" type="ORF">RUM44_013447</name>
</gene>
<name>A0ABR1BHW5_POLSC</name>
<accession>A0ABR1BHW5</accession>
<dbReference type="PANTHER" id="PTHR12859">
    <property type="entry name" value="PRA1 PROTEIN"/>
    <property type="match status" value="1"/>
</dbReference>
<feature type="transmembrane region" description="Helical" evidence="5">
    <location>
        <begin position="52"/>
        <end position="82"/>
    </location>
</feature>
<protein>
    <recommendedName>
        <fullName evidence="5">PRA1 family protein</fullName>
    </recommendedName>
</protein>
<feature type="transmembrane region" description="Helical" evidence="5">
    <location>
        <begin position="113"/>
        <end position="132"/>
    </location>
</feature>
<evidence type="ECO:0000313" key="7">
    <source>
        <dbReference type="Proteomes" id="UP001359485"/>
    </source>
</evidence>
<dbReference type="Pfam" id="PF03208">
    <property type="entry name" value="PRA1"/>
    <property type="match status" value="1"/>
</dbReference>